<protein>
    <recommendedName>
        <fullName evidence="3">Calponin-homology (CH) domain-containing protein</fullName>
    </recommendedName>
</protein>
<name>A0A0P7UT02_SCLFO</name>
<accession>A0A0P7UT02</accession>
<dbReference type="Proteomes" id="UP000034805">
    <property type="component" value="Unassembled WGS sequence"/>
</dbReference>
<dbReference type="EMBL" id="JARO02000745">
    <property type="protein sequence ID" value="KPP77538.1"/>
    <property type="molecule type" value="Genomic_DNA"/>
</dbReference>
<sequence>MTVLCTAAECQHGSEMESAIGWEVAGLLDGYEAAVLWRRTMASSSPFARSSRDIANVMQRLQVDFSAISAGGRVAGAAVLSLTVFAETGTTTARDAVTSRAAVGSHRVLGQSCHDNPDMGRDKEDVKLRRPRCEPRLPMCRRTTAVNLVTGFFQYLRDEQEAVQKRTFTKWINSHLAKDGGQLELNTDMDTGQTLLMLCLPPSSSVLYEFFIAMVTEEPSFRGQLVHVDLKSKVH</sequence>
<dbReference type="InterPro" id="IPR001589">
    <property type="entry name" value="Actinin_actin-bd_CS"/>
</dbReference>
<dbReference type="SUPFAM" id="SSF47576">
    <property type="entry name" value="Calponin-homology domain, CH-domain"/>
    <property type="match status" value="1"/>
</dbReference>
<dbReference type="InterPro" id="IPR036872">
    <property type="entry name" value="CH_dom_sf"/>
</dbReference>
<evidence type="ECO:0008006" key="3">
    <source>
        <dbReference type="Google" id="ProtNLM"/>
    </source>
</evidence>
<comment type="caution">
    <text evidence="1">The sequence shown here is derived from an EMBL/GenBank/DDBJ whole genome shotgun (WGS) entry which is preliminary data.</text>
</comment>
<dbReference type="PROSITE" id="PS00019">
    <property type="entry name" value="ACTININ_1"/>
    <property type="match status" value="1"/>
</dbReference>
<evidence type="ECO:0000313" key="1">
    <source>
        <dbReference type="EMBL" id="KPP77538.1"/>
    </source>
</evidence>
<reference evidence="1 2" key="1">
    <citation type="submission" date="2015-08" db="EMBL/GenBank/DDBJ databases">
        <title>The genome of the Asian arowana (Scleropages formosus).</title>
        <authorList>
            <person name="Tan M.H."/>
            <person name="Gan H.M."/>
            <person name="Croft L.J."/>
            <person name="Austin C.M."/>
        </authorList>
    </citation>
    <scope>NUCLEOTIDE SEQUENCE [LARGE SCALE GENOMIC DNA]</scope>
    <source>
        <strain evidence="1">Aro1</strain>
    </source>
</reference>
<dbReference type="AlphaFoldDB" id="A0A0P7UT02"/>
<evidence type="ECO:0000313" key="2">
    <source>
        <dbReference type="Proteomes" id="UP000034805"/>
    </source>
</evidence>
<gene>
    <name evidence="1" type="ORF">Z043_103031</name>
</gene>
<dbReference type="Gene3D" id="1.10.418.10">
    <property type="entry name" value="Calponin-like domain"/>
    <property type="match status" value="1"/>
</dbReference>
<proteinExistence type="predicted"/>
<organism evidence="1 2">
    <name type="scientific">Scleropages formosus</name>
    <name type="common">Asian bonytongue</name>
    <name type="synonym">Osteoglossum formosum</name>
    <dbReference type="NCBI Taxonomy" id="113540"/>
    <lineage>
        <taxon>Eukaryota</taxon>
        <taxon>Metazoa</taxon>
        <taxon>Chordata</taxon>
        <taxon>Craniata</taxon>
        <taxon>Vertebrata</taxon>
        <taxon>Euteleostomi</taxon>
        <taxon>Actinopterygii</taxon>
        <taxon>Neopterygii</taxon>
        <taxon>Teleostei</taxon>
        <taxon>Osteoglossocephala</taxon>
        <taxon>Osteoglossomorpha</taxon>
        <taxon>Osteoglossiformes</taxon>
        <taxon>Osteoglossidae</taxon>
        <taxon>Scleropages</taxon>
    </lineage>
</organism>